<keyword evidence="3" id="KW-1185">Reference proteome</keyword>
<evidence type="ECO:0000313" key="3">
    <source>
        <dbReference type="Proteomes" id="UP000594638"/>
    </source>
</evidence>
<comment type="caution">
    <text evidence="2">The sequence shown here is derived from an EMBL/GenBank/DDBJ whole genome shotgun (WGS) entry which is preliminary data.</text>
</comment>
<dbReference type="EMBL" id="CACTIH010000788">
    <property type="protein sequence ID" value="CAA2962193.1"/>
    <property type="molecule type" value="Genomic_DNA"/>
</dbReference>
<evidence type="ECO:0000313" key="2">
    <source>
        <dbReference type="EMBL" id="CAA2962193.1"/>
    </source>
</evidence>
<accession>A0A8S0QBR0</accession>
<dbReference type="AlphaFoldDB" id="A0A8S0QBR0"/>
<feature type="compositionally biased region" description="Low complexity" evidence="1">
    <location>
        <begin position="78"/>
        <end position="88"/>
    </location>
</feature>
<feature type="region of interest" description="Disordered" evidence="1">
    <location>
        <begin position="53"/>
        <end position="123"/>
    </location>
</feature>
<proteinExistence type="predicted"/>
<reference evidence="2 3" key="1">
    <citation type="submission" date="2019-12" db="EMBL/GenBank/DDBJ databases">
        <authorList>
            <person name="Alioto T."/>
            <person name="Alioto T."/>
            <person name="Gomez Garrido J."/>
        </authorList>
    </citation>
    <scope>NUCLEOTIDE SEQUENCE [LARGE SCALE GENOMIC DNA]</scope>
</reference>
<protein>
    <submittedName>
        <fullName evidence="2">Uncharacterized protein</fullName>
    </submittedName>
</protein>
<name>A0A8S0QBR0_OLEEU</name>
<gene>
    <name evidence="2" type="ORF">OLEA9_A098115</name>
</gene>
<evidence type="ECO:0000256" key="1">
    <source>
        <dbReference type="SAM" id="MobiDB-lite"/>
    </source>
</evidence>
<dbReference type="Gramene" id="OE9A098115T1">
    <property type="protein sequence ID" value="OE9A098115C1"/>
    <property type="gene ID" value="OE9A098115"/>
</dbReference>
<feature type="compositionally biased region" description="Basic residues" evidence="1">
    <location>
        <begin position="114"/>
        <end position="123"/>
    </location>
</feature>
<dbReference type="Proteomes" id="UP000594638">
    <property type="component" value="Unassembled WGS sequence"/>
</dbReference>
<feature type="compositionally biased region" description="Basic residues" evidence="1">
    <location>
        <begin position="96"/>
        <end position="105"/>
    </location>
</feature>
<organism evidence="2 3">
    <name type="scientific">Olea europaea subsp. europaea</name>
    <dbReference type="NCBI Taxonomy" id="158383"/>
    <lineage>
        <taxon>Eukaryota</taxon>
        <taxon>Viridiplantae</taxon>
        <taxon>Streptophyta</taxon>
        <taxon>Embryophyta</taxon>
        <taxon>Tracheophyta</taxon>
        <taxon>Spermatophyta</taxon>
        <taxon>Magnoliopsida</taxon>
        <taxon>eudicotyledons</taxon>
        <taxon>Gunneridae</taxon>
        <taxon>Pentapetalae</taxon>
        <taxon>asterids</taxon>
        <taxon>lamiids</taxon>
        <taxon>Lamiales</taxon>
        <taxon>Oleaceae</taxon>
        <taxon>Oleeae</taxon>
        <taxon>Olea</taxon>
    </lineage>
</organism>
<sequence>MGINPRPIKCPRFPLPFPLFPSPDCAARLAKSLAGGPQHCRCASSFPTTTVDVLDGHPKHLPPAPPPADPLSHYWTQSTTPSTPSSSPRLTDHRPALRLHRRSPEHRRSSTPARPRRILRRKP</sequence>